<dbReference type="PANTHER" id="PTHR22789">
    <property type="entry name" value="FUCULOSE PHOSPHATE ALDOLASE"/>
    <property type="match status" value="1"/>
</dbReference>
<evidence type="ECO:0000256" key="1">
    <source>
        <dbReference type="ARBA" id="ARBA00022723"/>
    </source>
</evidence>
<dbReference type="GO" id="GO:0016832">
    <property type="term" value="F:aldehyde-lyase activity"/>
    <property type="evidence" value="ECO:0007669"/>
    <property type="project" value="TreeGrafter"/>
</dbReference>
<dbReference type="PANTHER" id="PTHR22789:SF0">
    <property type="entry name" value="3-OXO-TETRONATE 4-PHOSPHATE DECARBOXYLASE-RELATED"/>
    <property type="match status" value="1"/>
</dbReference>
<protein>
    <submittedName>
        <fullName evidence="4">Class II aldolase/adducin family protein</fullName>
    </submittedName>
</protein>
<evidence type="ECO:0000256" key="2">
    <source>
        <dbReference type="ARBA" id="ARBA00023239"/>
    </source>
</evidence>
<reference evidence="4" key="1">
    <citation type="journal article" date="2020" name="mSystems">
        <title>Genome- and Community-Level Interaction Insights into Carbon Utilization and Element Cycling Functions of Hydrothermarchaeota in Hydrothermal Sediment.</title>
        <authorList>
            <person name="Zhou Z."/>
            <person name="Liu Y."/>
            <person name="Xu W."/>
            <person name="Pan J."/>
            <person name="Luo Z.H."/>
            <person name="Li M."/>
        </authorList>
    </citation>
    <scope>NUCLEOTIDE SEQUENCE [LARGE SCALE GENOMIC DNA]</scope>
    <source>
        <strain evidence="4">SpSt-966</strain>
    </source>
</reference>
<dbReference type="GO" id="GO:0046872">
    <property type="term" value="F:metal ion binding"/>
    <property type="evidence" value="ECO:0007669"/>
    <property type="project" value="UniProtKB-KW"/>
</dbReference>
<organism evidence="4">
    <name type="scientific">Mesoaciditoga lauensis</name>
    <dbReference type="NCBI Taxonomy" id="1495039"/>
    <lineage>
        <taxon>Bacteria</taxon>
        <taxon>Thermotogati</taxon>
        <taxon>Thermotogota</taxon>
        <taxon>Thermotogae</taxon>
        <taxon>Mesoaciditogales</taxon>
        <taxon>Mesoaciditogaceae</taxon>
        <taxon>Mesoaciditoga</taxon>
    </lineage>
</organism>
<dbReference type="Pfam" id="PF00596">
    <property type="entry name" value="Aldolase_II"/>
    <property type="match status" value="1"/>
</dbReference>
<feature type="domain" description="Class II aldolase/adducin N-terminal" evidence="3">
    <location>
        <begin position="5"/>
        <end position="181"/>
    </location>
</feature>
<name>A0A7V3RDP1_9BACT</name>
<sequence length="217" mass="23790">MRESIQIIQACEEIMDLNLVYGTWGNVSMKLSEDRILITPSGIPYDTLREEDLVLCDKNGSVLEGTLPPSSELKMHVAIYATRKHVNAIIHTHSLYASVASTIFNEVPLLTEDVAMVIGGKLKVTSYRLPGTQELADEIVRNIGDTNAVIIANHGQVSVGVTAEDAILAALMCEKASQMYVIATGTGKVPSSLSDQDIKNFYDKYVNSYKKLKEAKK</sequence>
<dbReference type="AlphaFoldDB" id="A0A7V3RDP1"/>
<evidence type="ECO:0000259" key="3">
    <source>
        <dbReference type="SMART" id="SM01007"/>
    </source>
</evidence>
<gene>
    <name evidence="4" type="ORF">ENX73_01335</name>
</gene>
<dbReference type="Gene3D" id="3.40.225.10">
    <property type="entry name" value="Class II aldolase/adducin N-terminal domain"/>
    <property type="match status" value="1"/>
</dbReference>
<dbReference type="GO" id="GO:0019323">
    <property type="term" value="P:pentose catabolic process"/>
    <property type="evidence" value="ECO:0007669"/>
    <property type="project" value="TreeGrafter"/>
</dbReference>
<keyword evidence="1" id="KW-0479">Metal-binding</keyword>
<proteinExistence type="predicted"/>
<dbReference type="InterPro" id="IPR036409">
    <property type="entry name" value="Aldolase_II/adducin_N_sf"/>
</dbReference>
<dbReference type="SUPFAM" id="SSF53639">
    <property type="entry name" value="AraD/HMP-PK domain-like"/>
    <property type="match status" value="1"/>
</dbReference>
<dbReference type="EMBL" id="DTPE01000060">
    <property type="protein sequence ID" value="HGE74754.1"/>
    <property type="molecule type" value="Genomic_DNA"/>
</dbReference>
<evidence type="ECO:0000313" key="4">
    <source>
        <dbReference type="EMBL" id="HGE74754.1"/>
    </source>
</evidence>
<dbReference type="GO" id="GO:0005829">
    <property type="term" value="C:cytosol"/>
    <property type="evidence" value="ECO:0007669"/>
    <property type="project" value="TreeGrafter"/>
</dbReference>
<accession>A0A7V3RDP1</accession>
<keyword evidence="2" id="KW-0456">Lyase</keyword>
<dbReference type="SMART" id="SM01007">
    <property type="entry name" value="Aldolase_II"/>
    <property type="match status" value="1"/>
</dbReference>
<comment type="caution">
    <text evidence="4">The sequence shown here is derived from an EMBL/GenBank/DDBJ whole genome shotgun (WGS) entry which is preliminary data.</text>
</comment>
<dbReference type="InterPro" id="IPR001303">
    <property type="entry name" value="Aldolase_II/adducin_N"/>
</dbReference>
<dbReference type="InterPro" id="IPR050197">
    <property type="entry name" value="Aldolase_class_II_sugar_metab"/>
</dbReference>